<dbReference type="GO" id="GO:0000160">
    <property type="term" value="P:phosphorelay signal transduction system"/>
    <property type="evidence" value="ECO:0007669"/>
    <property type="project" value="InterPro"/>
</dbReference>
<dbReference type="CDD" id="cd06170">
    <property type="entry name" value="LuxR_C_like"/>
    <property type="match status" value="1"/>
</dbReference>
<dbReference type="PANTHER" id="PTHR43214">
    <property type="entry name" value="TWO-COMPONENT RESPONSE REGULATOR"/>
    <property type="match status" value="1"/>
</dbReference>
<evidence type="ECO:0000313" key="7">
    <source>
        <dbReference type="Proteomes" id="UP000031843"/>
    </source>
</evidence>
<dbReference type="STRING" id="68895.RR42_m2328"/>
<evidence type="ECO:0000256" key="2">
    <source>
        <dbReference type="ARBA" id="ARBA00023125"/>
    </source>
</evidence>
<keyword evidence="1 3" id="KW-0597">Phosphoprotein</keyword>
<feature type="domain" description="Response regulatory" evidence="5">
    <location>
        <begin position="5"/>
        <end position="121"/>
    </location>
</feature>
<gene>
    <name evidence="6" type="ORF">RR42_m2328</name>
</gene>
<evidence type="ECO:0000313" key="6">
    <source>
        <dbReference type="EMBL" id="AJG19720.1"/>
    </source>
</evidence>
<reference evidence="6 7" key="1">
    <citation type="journal article" date="2015" name="Genome Announc.">
        <title>Complete Genome Sequence of Cupriavidus basilensis 4G11, Isolated from the Oak Ridge Field Research Center Site.</title>
        <authorList>
            <person name="Ray J."/>
            <person name="Waters R.J."/>
            <person name="Skerker J.M."/>
            <person name="Kuehl J.V."/>
            <person name="Price M.N."/>
            <person name="Huang J."/>
            <person name="Chakraborty R."/>
            <person name="Arkin A.P."/>
            <person name="Deutschbauer A."/>
        </authorList>
    </citation>
    <scope>NUCLEOTIDE SEQUENCE [LARGE SCALE GENOMIC DNA]</scope>
    <source>
        <strain evidence="6">4G11</strain>
    </source>
</reference>
<sequence length="207" mass="22573">MKTIEVVLADDHAVVRTGYRRLLELEQGVRVVAEFGDSDAAYAWLTQHRADVLILDLSMPGRGGMEVLQRLGARVPALRILVFSMHDSAAIVSQAMRAGAAGYLTKSSAPQALVDAVRKVADGRQALSDDVAGLVDAGSQLPPHLALSPREFDLFRLFARGTAIEEVAAQLYLSTKTVANYQTLIRKKMGLANRVEMHRYAMEHGFG</sequence>
<feature type="modified residue" description="4-aspartylphosphate" evidence="3">
    <location>
        <position position="56"/>
    </location>
</feature>
<evidence type="ECO:0000259" key="4">
    <source>
        <dbReference type="PROSITE" id="PS50043"/>
    </source>
</evidence>
<keyword evidence="7" id="KW-1185">Reference proteome</keyword>
<dbReference type="PROSITE" id="PS50110">
    <property type="entry name" value="RESPONSE_REGULATORY"/>
    <property type="match status" value="1"/>
</dbReference>
<dbReference type="SUPFAM" id="SSF46894">
    <property type="entry name" value="C-terminal effector domain of the bipartite response regulators"/>
    <property type="match status" value="1"/>
</dbReference>
<dbReference type="Pfam" id="PF00072">
    <property type="entry name" value="Response_reg"/>
    <property type="match status" value="1"/>
</dbReference>
<keyword evidence="2" id="KW-0238">DNA-binding</keyword>
<organism evidence="6 7">
    <name type="scientific">Cupriavidus basilensis</name>
    <dbReference type="NCBI Taxonomy" id="68895"/>
    <lineage>
        <taxon>Bacteria</taxon>
        <taxon>Pseudomonadati</taxon>
        <taxon>Pseudomonadota</taxon>
        <taxon>Betaproteobacteria</taxon>
        <taxon>Burkholderiales</taxon>
        <taxon>Burkholderiaceae</taxon>
        <taxon>Cupriavidus</taxon>
    </lineage>
</organism>
<dbReference type="InterPro" id="IPR039420">
    <property type="entry name" value="WalR-like"/>
</dbReference>
<dbReference type="PROSITE" id="PS50043">
    <property type="entry name" value="HTH_LUXR_2"/>
    <property type="match status" value="1"/>
</dbReference>
<dbReference type="PRINTS" id="PR00038">
    <property type="entry name" value="HTHLUXR"/>
</dbReference>
<dbReference type="Proteomes" id="UP000031843">
    <property type="component" value="Chromosome main"/>
</dbReference>
<accession>A0A0C4Y9U8</accession>
<dbReference type="Pfam" id="PF00196">
    <property type="entry name" value="GerE"/>
    <property type="match status" value="1"/>
</dbReference>
<dbReference type="EMBL" id="CP010536">
    <property type="protein sequence ID" value="AJG19720.1"/>
    <property type="molecule type" value="Genomic_DNA"/>
</dbReference>
<dbReference type="SMART" id="SM00421">
    <property type="entry name" value="HTH_LUXR"/>
    <property type="match status" value="1"/>
</dbReference>
<dbReference type="PANTHER" id="PTHR43214:SF43">
    <property type="entry name" value="TWO-COMPONENT RESPONSE REGULATOR"/>
    <property type="match status" value="1"/>
</dbReference>
<dbReference type="RefSeq" id="WP_043346826.1">
    <property type="nucleotide sequence ID" value="NZ_CP010536.1"/>
</dbReference>
<dbReference type="InterPro" id="IPR011006">
    <property type="entry name" value="CheY-like_superfamily"/>
</dbReference>
<dbReference type="AlphaFoldDB" id="A0A0C4Y9U8"/>
<dbReference type="InterPro" id="IPR016032">
    <property type="entry name" value="Sig_transdc_resp-reg_C-effctor"/>
</dbReference>
<protein>
    <submittedName>
        <fullName evidence="6">Transcriptional regulatory protein UhpA</fullName>
    </submittedName>
</protein>
<dbReference type="SUPFAM" id="SSF52172">
    <property type="entry name" value="CheY-like"/>
    <property type="match status" value="1"/>
</dbReference>
<dbReference type="CDD" id="cd17535">
    <property type="entry name" value="REC_NarL-like"/>
    <property type="match status" value="1"/>
</dbReference>
<dbReference type="Gene3D" id="3.40.50.2300">
    <property type="match status" value="1"/>
</dbReference>
<proteinExistence type="predicted"/>
<dbReference type="InterPro" id="IPR000792">
    <property type="entry name" value="Tscrpt_reg_LuxR_C"/>
</dbReference>
<dbReference type="SMART" id="SM00448">
    <property type="entry name" value="REC"/>
    <property type="match status" value="1"/>
</dbReference>
<evidence type="ECO:0000256" key="1">
    <source>
        <dbReference type="ARBA" id="ARBA00022553"/>
    </source>
</evidence>
<dbReference type="GO" id="GO:0006355">
    <property type="term" value="P:regulation of DNA-templated transcription"/>
    <property type="evidence" value="ECO:0007669"/>
    <property type="project" value="InterPro"/>
</dbReference>
<evidence type="ECO:0000256" key="3">
    <source>
        <dbReference type="PROSITE-ProRule" id="PRU00169"/>
    </source>
</evidence>
<dbReference type="OrthoDB" id="9816469at2"/>
<evidence type="ECO:0000259" key="5">
    <source>
        <dbReference type="PROSITE" id="PS50110"/>
    </source>
</evidence>
<dbReference type="InterPro" id="IPR001789">
    <property type="entry name" value="Sig_transdc_resp-reg_receiver"/>
</dbReference>
<dbReference type="GO" id="GO:0003677">
    <property type="term" value="F:DNA binding"/>
    <property type="evidence" value="ECO:0007669"/>
    <property type="project" value="UniProtKB-KW"/>
</dbReference>
<dbReference type="InterPro" id="IPR058245">
    <property type="entry name" value="NreC/VraR/RcsB-like_REC"/>
</dbReference>
<feature type="domain" description="HTH luxR-type" evidence="4">
    <location>
        <begin position="140"/>
        <end position="205"/>
    </location>
</feature>
<name>A0A0C4Y9U8_9BURK</name>
<dbReference type="KEGG" id="cbw:RR42_m2328"/>